<dbReference type="Pfam" id="PF06763">
    <property type="entry name" value="Minor_tail_Z"/>
    <property type="match status" value="1"/>
</dbReference>
<organism evidence="1">
    <name type="scientific">Escherichia coli</name>
    <dbReference type="NCBI Taxonomy" id="562"/>
    <lineage>
        <taxon>Bacteria</taxon>
        <taxon>Pseudomonadati</taxon>
        <taxon>Pseudomonadota</taxon>
        <taxon>Gammaproteobacteria</taxon>
        <taxon>Enterobacterales</taxon>
        <taxon>Enterobacteriaceae</taxon>
        <taxon>Escherichia</taxon>
    </lineage>
</organism>
<dbReference type="Proteomes" id="UP000840371">
    <property type="component" value="Unassembled WGS sequence"/>
</dbReference>
<dbReference type="EMBL" id="DABGKZ010000049">
    <property type="protein sequence ID" value="HAJ5152652.1"/>
    <property type="molecule type" value="Genomic_DNA"/>
</dbReference>
<comment type="caution">
    <text evidence="1">The sequence shown here is derived from an EMBL/GenBank/DDBJ whole genome shotgun (WGS) entry which is preliminary data.</text>
</comment>
<dbReference type="PIRSF" id="PIRSF004395">
    <property type="entry name" value="Tail_Z"/>
    <property type="match status" value="1"/>
</dbReference>
<dbReference type="RefSeq" id="WP_042033450.1">
    <property type="nucleotide sequence ID" value="NZ_BFJX01000089.1"/>
</dbReference>
<sequence>MAIKGLEQAVENLSRISKTAVPGAAAMAINRVASSAISQSASQVARETKVRRKLVKERARLKRATVKNPQARIRVNRGDLPVIKLGNARVVLSRRRRRKKGQRSSLKGGGSVLVVENRRIPGAFIQQLKNGRWHVMQRVAGKNRYPIDVVKIPMAVPLTTAFKQNIERIRRERLPKELGYALQHQLRMVIKR</sequence>
<evidence type="ECO:0000313" key="1">
    <source>
        <dbReference type="EMBL" id="HAJ5152652.1"/>
    </source>
</evidence>
<proteinExistence type="predicted"/>
<protein>
    <submittedName>
        <fullName evidence="1">Phage tail protein</fullName>
    </submittedName>
</protein>
<dbReference type="InterPro" id="IPR010633">
    <property type="entry name" value="Phage_lambda_GpZ"/>
</dbReference>
<gene>
    <name evidence="1" type="ORF">HLZ50_21880</name>
</gene>
<reference evidence="1" key="2">
    <citation type="submission" date="2019-11" db="EMBL/GenBank/DDBJ databases">
        <authorList>
            <consortium name="NCBI Pathogen Detection Project"/>
        </authorList>
    </citation>
    <scope>NUCLEOTIDE SEQUENCE</scope>
    <source>
        <strain evidence="1">Ecoli[ST-219]</strain>
    </source>
</reference>
<reference evidence="1" key="1">
    <citation type="journal article" date="2018" name="Genome Biol.">
        <title>SKESA: strategic k-mer extension for scrupulous assemblies.</title>
        <authorList>
            <person name="Souvorov A."/>
            <person name="Agarwala R."/>
            <person name="Lipman D.J."/>
        </authorList>
    </citation>
    <scope>NUCLEOTIDE SEQUENCE [LARGE SCALE GENOMIC DNA]</scope>
    <source>
        <strain>ecoli[ST-219]</strain>
        <strain evidence="1">Ecoli[ST-219]</strain>
    </source>
</reference>
<dbReference type="AlphaFoldDB" id="A0A7B3MNX5"/>
<name>A0A7B3MNX5_ECOLX</name>
<accession>A0A7B3MNX5</accession>